<evidence type="ECO:0000256" key="1">
    <source>
        <dbReference type="SAM" id="SignalP"/>
    </source>
</evidence>
<name>A0A1I0MQ37_9RHOB</name>
<keyword evidence="3" id="KW-1185">Reference proteome</keyword>
<dbReference type="STRING" id="364200.SAMN04488515_0154"/>
<proteinExistence type="predicted"/>
<evidence type="ECO:0000313" key="2">
    <source>
        <dbReference type="EMBL" id="SEV90366.1"/>
    </source>
</evidence>
<feature type="signal peptide" evidence="1">
    <location>
        <begin position="1"/>
        <end position="19"/>
    </location>
</feature>
<organism evidence="2 3">
    <name type="scientific">Cognatiyoonia koreensis</name>
    <dbReference type="NCBI Taxonomy" id="364200"/>
    <lineage>
        <taxon>Bacteria</taxon>
        <taxon>Pseudomonadati</taxon>
        <taxon>Pseudomonadota</taxon>
        <taxon>Alphaproteobacteria</taxon>
        <taxon>Rhodobacterales</taxon>
        <taxon>Paracoccaceae</taxon>
        <taxon>Cognatiyoonia</taxon>
    </lineage>
</organism>
<feature type="chain" id="PRO_5011617647" evidence="1">
    <location>
        <begin position="20"/>
        <end position="174"/>
    </location>
</feature>
<reference evidence="2 3" key="1">
    <citation type="submission" date="2016-10" db="EMBL/GenBank/DDBJ databases">
        <authorList>
            <person name="de Groot N.N."/>
        </authorList>
    </citation>
    <scope>NUCLEOTIDE SEQUENCE [LARGE SCALE GENOMIC DNA]</scope>
    <source>
        <strain evidence="2 3">DSM 17925</strain>
    </source>
</reference>
<accession>A0A1I0MQ37</accession>
<evidence type="ECO:0000313" key="3">
    <source>
        <dbReference type="Proteomes" id="UP000199167"/>
    </source>
</evidence>
<dbReference type="RefSeq" id="WP_089989069.1">
    <property type="nucleotide sequence ID" value="NZ_FOIZ01000001.1"/>
</dbReference>
<keyword evidence="1" id="KW-0732">Signal</keyword>
<sequence length="174" mass="18253">MRRVIGIACCVLIPAAGHANDAKVDMTALQQIDAAAFVPGNCRVSLSQGPILMFECGEGTNPVIGVFGGTTSDPQIEFAVSPDIAKRCADMGNCLEGQPFAYGDWTGGRYIVDGKFGYNTHIILVSGDAVVEITSRDLAIDVSVQNADIAMKQVGALLLCEPWGGTSPTCPMSQ</sequence>
<dbReference type="EMBL" id="FOIZ01000001">
    <property type="protein sequence ID" value="SEV90366.1"/>
    <property type="molecule type" value="Genomic_DNA"/>
</dbReference>
<gene>
    <name evidence="2" type="ORF">SAMN04488515_0154</name>
</gene>
<protein>
    <submittedName>
        <fullName evidence="2">Uncharacterized protein</fullName>
    </submittedName>
</protein>
<dbReference type="AlphaFoldDB" id="A0A1I0MQ37"/>
<dbReference type="Proteomes" id="UP000199167">
    <property type="component" value="Unassembled WGS sequence"/>
</dbReference>